<gene>
    <name evidence="1" type="ORF">FYJ91_13670</name>
</gene>
<proteinExistence type="predicted"/>
<dbReference type="EMBL" id="VTOU01000003">
    <property type="protein sequence ID" value="TZG26011.1"/>
    <property type="molecule type" value="Genomic_DNA"/>
</dbReference>
<dbReference type="RefSeq" id="WP_149522818.1">
    <property type="nucleotide sequence ID" value="NZ_VTOU01000003.1"/>
</dbReference>
<keyword evidence="2" id="KW-1185">Reference proteome</keyword>
<evidence type="ECO:0000313" key="1">
    <source>
        <dbReference type="EMBL" id="TZG26011.1"/>
    </source>
</evidence>
<name>A0A5D9C7N4_9SPHN</name>
<sequence>MPEWLYEAGIGEARAALVDNDSIIQAAIEADDDGLRAGTIAPARLTRITAPGRRGIVTLEDGTEAMIEPLPRGVTEGGRLLVEIARAAIAEPGRAKLAIARAAVADAVAVPGPDLRARIAADGVPVRELGTFGPDLLEAAGWSELIEEAASGHADFDGGALRLSLTPAMTLIDVDGWLPIADLAVAGAWAAATLIRRHDIGGSIGIDLPTVEGKAARLAAAEAVDAILPQPFDRTAVNGFGFLQIVRRRARMSIPERLHHDPVGSAARALLRRAERAHGIGPRTLTAAPVVIAAIERRPDWIAELERRIGAPVRLRGEPGLAISAGHAEAQNP</sequence>
<dbReference type="Proteomes" id="UP000322077">
    <property type="component" value="Unassembled WGS sequence"/>
</dbReference>
<accession>A0A5D9C7N4</accession>
<organism evidence="1 2">
    <name type="scientific">Sphingomonas montanisoli</name>
    <dbReference type="NCBI Taxonomy" id="2606412"/>
    <lineage>
        <taxon>Bacteria</taxon>
        <taxon>Pseudomonadati</taxon>
        <taxon>Pseudomonadota</taxon>
        <taxon>Alphaproteobacteria</taxon>
        <taxon>Sphingomonadales</taxon>
        <taxon>Sphingomonadaceae</taxon>
        <taxon>Sphingomonas</taxon>
    </lineage>
</organism>
<comment type="caution">
    <text evidence="1">The sequence shown here is derived from an EMBL/GenBank/DDBJ whole genome shotgun (WGS) entry which is preliminary data.</text>
</comment>
<dbReference type="AlphaFoldDB" id="A0A5D9C7N4"/>
<evidence type="ECO:0000313" key="2">
    <source>
        <dbReference type="Proteomes" id="UP000322077"/>
    </source>
</evidence>
<reference evidence="1 2" key="1">
    <citation type="submission" date="2019-08" db="EMBL/GenBank/DDBJ databases">
        <authorList>
            <person name="Wang G."/>
            <person name="Xu Z."/>
        </authorList>
    </citation>
    <scope>NUCLEOTIDE SEQUENCE [LARGE SCALE GENOMIC DNA]</scope>
    <source>
        <strain evidence="1 2">ZX</strain>
    </source>
</reference>
<protein>
    <submittedName>
        <fullName evidence="1">Ribonuclease</fullName>
    </submittedName>
</protein>